<gene>
    <name evidence="1" type="ORF">C7B77_23350</name>
</gene>
<proteinExistence type="predicted"/>
<dbReference type="AlphaFoldDB" id="A0A2T1FXZ1"/>
<comment type="caution">
    <text evidence="1">The sequence shown here is derived from an EMBL/GenBank/DDBJ whole genome shotgun (WGS) entry which is preliminary data.</text>
</comment>
<protein>
    <submittedName>
        <fullName evidence="1">Uncharacterized protein</fullName>
    </submittedName>
</protein>
<accession>A0A2T1FXZ1</accession>
<evidence type="ECO:0000313" key="2">
    <source>
        <dbReference type="Proteomes" id="UP000238937"/>
    </source>
</evidence>
<sequence length="128" mass="14689">MLQPIQLPSGKIVDLSKCIAIVPSDNSTDSEMILAGTEQQIQIDSIDLKILQQELKQPNIKDRCNFNLDPKTPQAESEYREELARKLQIFNNRWEQLATDKNADRESDIFKQILDDQRPSGQKLYSAE</sequence>
<organism evidence="1 2">
    <name type="scientific">Chamaesiphon polymorphus CCALA 037</name>
    <dbReference type="NCBI Taxonomy" id="2107692"/>
    <lineage>
        <taxon>Bacteria</taxon>
        <taxon>Bacillati</taxon>
        <taxon>Cyanobacteriota</taxon>
        <taxon>Cyanophyceae</taxon>
        <taxon>Gomontiellales</taxon>
        <taxon>Chamaesiphonaceae</taxon>
        <taxon>Chamaesiphon</taxon>
    </lineage>
</organism>
<dbReference type="EMBL" id="PVWO01000420">
    <property type="protein sequence ID" value="PSB49796.1"/>
    <property type="molecule type" value="Genomic_DNA"/>
</dbReference>
<dbReference type="Proteomes" id="UP000238937">
    <property type="component" value="Unassembled WGS sequence"/>
</dbReference>
<keyword evidence="2" id="KW-1185">Reference proteome</keyword>
<dbReference type="OrthoDB" id="516584at2"/>
<reference evidence="1 2" key="1">
    <citation type="submission" date="2018-03" db="EMBL/GenBank/DDBJ databases">
        <title>The ancient ancestry and fast evolution of plastids.</title>
        <authorList>
            <person name="Moore K.R."/>
            <person name="Magnabosco C."/>
            <person name="Momper L."/>
            <person name="Gold D.A."/>
            <person name="Bosak T."/>
            <person name="Fournier G.P."/>
        </authorList>
    </citation>
    <scope>NUCLEOTIDE SEQUENCE [LARGE SCALE GENOMIC DNA]</scope>
    <source>
        <strain evidence="1 2">CCALA 037</strain>
    </source>
</reference>
<evidence type="ECO:0000313" key="1">
    <source>
        <dbReference type="EMBL" id="PSB49796.1"/>
    </source>
</evidence>
<dbReference type="RefSeq" id="WP_106310588.1">
    <property type="nucleotide sequence ID" value="NZ_PVWO01000420.1"/>
</dbReference>
<name>A0A2T1FXZ1_9CYAN</name>